<gene>
    <name evidence="2" type="ORF">EVAR_94736_1</name>
</gene>
<evidence type="ECO:0000313" key="2">
    <source>
        <dbReference type="EMBL" id="GBP30556.1"/>
    </source>
</evidence>
<protein>
    <submittedName>
        <fullName evidence="2">Uncharacterized protein</fullName>
    </submittedName>
</protein>
<evidence type="ECO:0000256" key="1">
    <source>
        <dbReference type="SAM" id="MobiDB-lite"/>
    </source>
</evidence>
<dbReference type="AlphaFoldDB" id="A0A4C1UX26"/>
<accession>A0A4C1UX26</accession>
<evidence type="ECO:0000313" key="3">
    <source>
        <dbReference type="Proteomes" id="UP000299102"/>
    </source>
</evidence>
<feature type="region of interest" description="Disordered" evidence="1">
    <location>
        <begin position="31"/>
        <end position="66"/>
    </location>
</feature>
<sequence>MTLAQSSTEPCGSFYSAFPRIASWRWRLSASDKEHHRNRERDREVEPEFKSTEGPGSRLGAVPRSSGPVRYLDASSALDSAPRPYFTLDSAADHGSDLKEIRGKCYGIHLG</sequence>
<reference evidence="2 3" key="1">
    <citation type="journal article" date="2019" name="Commun. Biol.">
        <title>The bagworm genome reveals a unique fibroin gene that provides high tensile strength.</title>
        <authorList>
            <person name="Kono N."/>
            <person name="Nakamura H."/>
            <person name="Ohtoshi R."/>
            <person name="Tomita M."/>
            <person name="Numata K."/>
            <person name="Arakawa K."/>
        </authorList>
    </citation>
    <scope>NUCLEOTIDE SEQUENCE [LARGE SCALE GENOMIC DNA]</scope>
</reference>
<name>A0A4C1UX26_EUMVA</name>
<comment type="caution">
    <text evidence="2">The sequence shown here is derived from an EMBL/GenBank/DDBJ whole genome shotgun (WGS) entry which is preliminary data.</text>
</comment>
<dbReference type="EMBL" id="BGZK01000234">
    <property type="protein sequence ID" value="GBP30556.1"/>
    <property type="molecule type" value="Genomic_DNA"/>
</dbReference>
<feature type="compositionally biased region" description="Basic and acidic residues" evidence="1">
    <location>
        <begin position="31"/>
        <end position="51"/>
    </location>
</feature>
<dbReference type="Proteomes" id="UP000299102">
    <property type="component" value="Unassembled WGS sequence"/>
</dbReference>
<proteinExistence type="predicted"/>
<organism evidence="2 3">
    <name type="scientific">Eumeta variegata</name>
    <name type="common">Bagworm moth</name>
    <name type="synonym">Eumeta japonica</name>
    <dbReference type="NCBI Taxonomy" id="151549"/>
    <lineage>
        <taxon>Eukaryota</taxon>
        <taxon>Metazoa</taxon>
        <taxon>Ecdysozoa</taxon>
        <taxon>Arthropoda</taxon>
        <taxon>Hexapoda</taxon>
        <taxon>Insecta</taxon>
        <taxon>Pterygota</taxon>
        <taxon>Neoptera</taxon>
        <taxon>Endopterygota</taxon>
        <taxon>Lepidoptera</taxon>
        <taxon>Glossata</taxon>
        <taxon>Ditrysia</taxon>
        <taxon>Tineoidea</taxon>
        <taxon>Psychidae</taxon>
        <taxon>Oiketicinae</taxon>
        <taxon>Eumeta</taxon>
    </lineage>
</organism>
<keyword evidence="3" id="KW-1185">Reference proteome</keyword>